<protein>
    <submittedName>
        <fullName evidence="2">Uncharacterized protein</fullName>
    </submittedName>
</protein>
<proteinExistence type="predicted"/>
<name>A0A4T0FY24_9BASI</name>
<keyword evidence="3" id="KW-1185">Reference proteome</keyword>
<organism evidence="2 3">
    <name type="scientific">Wallemia hederae</name>
    <dbReference type="NCBI Taxonomy" id="1540922"/>
    <lineage>
        <taxon>Eukaryota</taxon>
        <taxon>Fungi</taxon>
        <taxon>Dikarya</taxon>
        <taxon>Basidiomycota</taxon>
        <taxon>Wallemiomycotina</taxon>
        <taxon>Wallemiomycetes</taxon>
        <taxon>Wallemiales</taxon>
        <taxon>Wallemiaceae</taxon>
        <taxon>Wallemia</taxon>
    </lineage>
</organism>
<keyword evidence="1" id="KW-0812">Transmembrane</keyword>
<dbReference type="EMBL" id="SPNW01000002">
    <property type="protein sequence ID" value="TIA93340.1"/>
    <property type="molecule type" value="Genomic_DNA"/>
</dbReference>
<reference evidence="2 3" key="1">
    <citation type="submission" date="2019-03" db="EMBL/GenBank/DDBJ databases">
        <title>Sequencing 23 genomes of Wallemia ichthyophaga.</title>
        <authorList>
            <person name="Gostincar C."/>
        </authorList>
    </citation>
    <scope>NUCLEOTIDE SEQUENCE [LARGE SCALE GENOMIC DNA]</scope>
    <source>
        <strain evidence="2 3">EXF-5753</strain>
    </source>
</reference>
<gene>
    <name evidence="2" type="ORF">E3P99_00227</name>
</gene>
<feature type="transmembrane region" description="Helical" evidence="1">
    <location>
        <begin position="304"/>
        <end position="322"/>
    </location>
</feature>
<dbReference type="OrthoDB" id="4218123at2759"/>
<accession>A0A4T0FY24</accession>
<feature type="transmembrane region" description="Helical" evidence="1">
    <location>
        <begin position="181"/>
        <end position="201"/>
    </location>
</feature>
<dbReference type="AlphaFoldDB" id="A0A4T0FY24"/>
<feature type="transmembrane region" description="Helical" evidence="1">
    <location>
        <begin position="334"/>
        <end position="356"/>
    </location>
</feature>
<keyword evidence="1" id="KW-0472">Membrane</keyword>
<comment type="caution">
    <text evidence="2">The sequence shown here is derived from an EMBL/GenBank/DDBJ whole genome shotgun (WGS) entry which is preliminary data.</text>
</comment>
<keyword evidence="1" id="KW-1133">Transmembrane helix</keyword>
<sequence length="436" mass="48756">MRNTFAKLQRIANTTTIAPLTENYKRSLITLFNQSGSFLSSSEIPEAINSTLTNSNPGLPQHLNSIRFVKENNTTNSKPLQKSIGSYHTEEIRRGSYSTDEFGEPLQWRESGLQNLSERDQIVRDALFGTDSNAAPGLHSVEDAEEQLNRGALIAACRRLCEFHSKESFKRLETTAKSRKALSIAASIILFNLVKMVKVALTAENIFSKLPINASQALLDKVYNQHGDHALSQFFSRLNSFDLRLQYVRYGDRAARQCTWCSPQSGLDFALESFSGTIAPYILTFAVLLCYTQLQHKLHLRKPLLITLAATFVAHYAALVAYDTRPNPNFPPIILANSLTVLSYLVLTALSVYTLAVRPNKHYSHAPDAINLIKPIVIPQKALVTSIKALNITNEARRRLNLNRQVPVERVKKSSDVATYHLIEKEADQLVDAFGL</sequence>
<evidence type="ECO:0000256" key="1">
    <source>
        <dbReference type="SAM" id="Phobius"/>
    </source>
</evidence>
<feature type="transmembrane region" description="Helical" evidence="1">
    <location>
        <begin position="273"/>
        <end position="292"/>
    </location>
</feature>
<dbReference type="Proteomes" id="UP000310189">
    <property type="component" value="Unassembled WGS sequence"/>
</dbReference>
<evidence type="ECO:0000313" key="2">
    <source>
        <dbReference type="EMBL" id="TIA93340.1"/>
    </source>
</evidence>
<evidence type="ECO:0000313" key="3">
    <source>
        <dbReference type="Proteomes" id="UP000310189"/>
    </source>
</evidence>